<protein>
    <submittedName>
        <fullName evidence="8">Protein kinase</fullName>
    </submittedName>
</protein>
<name>A0ABV4ZTA6_9ACTN</name>
<feature type="compositionally biased region" description="Low complexity" evidence="6">
    <location>
        <begin position="403"/>
        <end position="418"/>
    </location>
</feature>
<feature type="region of interest" description="Disordered" evidence="6">
    <location>
        <begin position="396"/>
        <end position="443"/>
    </location>
</feature>
<dbReference type="Pfam" id="PF00497">
    <property type="entry name" value="SBP_bac_3"/>
    <property type="match status" value="1"/>
</dbReference>
<dbReference type="Gene3D" id="3.40.190.10">
    <property type="entry name" value="Periplasmic binding protein-like II"/>
    <property type="match status" value="2"/>
</dbReference>
<dbReference type="CDD" id="cd14014">
    <property type="entry name" value="STKc_PknB_like"/>
    <property type="match status" value="1"/>
</dbReference>
<evidence type="ECO:0000256" key="6">
    <source>
        <dbReference type="SAM" id="MobiDB-lite"/>
    </source>
</evidence>
<evidence type="ECO:0000256" key="2">
    <source>
        <dbReference type="ARBA" id="ARBA00022741"/>
    </source>
</evidence>
<dbReference type="InterPro" id="IPR011009">
    <property type="entry name" value="Kinase-like_dom_sf"/>
</dbReference>
<evidence type="ECO:0000313" key="9">
    <source>
        <dbReference type="Proteomes" id="UP001577267"/>
    </source>
</evidence>
<keyword evidence="2 5" id="KW-0547">Nucleotide-binding</keyword>
<dbReference type="SMART" id="SM00062">
    <property type="entry name" value="PBPb"/>
    <property type="match status" value="1"/>
</dbReference>
<dbReference type="InterPro" id="IPR008271">
    <property type="entry name" value="Ser/Thr_kinase_AS"/>
</dbReference>
<dbReference type="Pfam" id="PF00069">
    <property type="entry name" value="Pkinase"/>
    <property type="match status" value="1"/>
</dbReference>
<evidence type="ECO:0000259" key="7">
    <source>
        <dbReference type="PROSITE" id="PS50011"/>
    </source>
</evidence>
<gene>
    <name evidence="8" type="ORF">ACE11A_23655</name>
</gene>
<dbReference type="PROSITE" id="PS50011">
    <property type="entry name" value="PROTEIN_KINASE_DOM"/>
    <property type="match status" value="1"/>
</dbReference>
<feature type="domain" description="Protein kinase" evidence="7">
    <location>
        <begin position="4"/>
        <end position="275"/>
    </location>
</feature>
<dbReference type="Proteomes" id="UP001577267">
    <property type="component" value="Unassembled WGS sequence"/>
</dbReference>
<keyword evidence="9" id="KW-1185">Reference proteome</keyword>
<evidence type="ECO:0000256" key="3">
    <source>
        <dbReference type="ARBA" id="ARBA00022777"/>
    </source>
</evidence>
<dbReference type="SMART" id="SM00220">
    <property type="entry name" value="S_TKc"/>
    <property type="match status" value="1"/>
</dbReference>
<dbReference type="PROSITE" id="PS00107">
    <property type="entry name" value="PROTEIN_KINASE_ATP"/>
    <property type="match status" value="1"/>
</dbReference>
<dbReference type="GO" id="GO:0016301">
    <property type="term" value="F:kinase activity"/>
    <property type="evidence" value="ECO:0007669"/>
    <property type="project" value="UniProtKB-KW"/>
</dbReference>
<dbReference type="EMBL" id="JBHGBT010000031">
    <property type="protein sequence ID" value="MFB4197342.1"/>
    <property type="molecule type" value="Genomic_DNA"/>
</dbReference>
<dbReference type="PANTHER" id="PTHR43289">
    <property type="entry name" value="MITOGEN-ACTIVATED PROTEIN KINASE KINASE KINASE 20-RELATED"/>
    <property type="match status" value="1"/>
</dbReference>
<evidence type="ECO:0000256" key="5">
    <source>
        <dbReference type="PROSITE-ProRule" id="PRU10141"/>
    </source>
</evidence>
<dbReference type="Gene3D" id="3.30.200.20">
    <property type="entry name" value="Phosphorylase Kinase, domain 1"/>
    <property type="match status" value="1"/>
</dbReference>
<keyword evidence="1" id="KW-0808">Transferase</keyword>
<dbReference type="Gene3D" id="1.10.510.10">
    <property type="entry name" value="Transferase(Phosphotransferase) domain 1"/>
    <property type="match status" value="1"/>
</dbReference>
<organism evidence="8 9">
    <name type="scientific">Streptomyces carpaticus</name>
    <dbReference type="NCBI Taxonomy" id="285558"/>
    <lineage>
        <taxon>Bacteria</taxon>
        <taxon>Bacillati</taxon>
        <taxon>Actinomycetota</taxon>
        <taxon>Actinomycetes</taxon>
        <taxon>Kitasatosporales</taxon>
        <taxon>Streptomycetaceae</taxon>
        <taxon>Streptomyces</taxon>
    </lineage>
</organism>
<dbReference type="InterPro" id="IPR000719">
    <property type="entry name" value="Prot_kinase_dom"/>
</dbReference>
<dbReference type="PROSITE" id="PS00108">
    <property type="entry name" value="PROTEIN_KINASE_ST"/>
    <property type="match status" value="1"/>
</dbReference>
<feature type="compositionally biased region" description="Pro residues" evidence="6">
    <location>
        <begin position="310"/>
        <end position="320"/>
    </location>
</feature>
<dbReference type="InterPro" id="IPR001638">
    <property type="entry name" value="Solute-binding_3/MltF_N"/>
</dbReference>
<dbReference type="RefSeq" id="WP_375065756.1">
    <property type="nucleotide sequence ID" value="NZ_JBHGBT010000031.1"/>
</dbReference>
<keyword evidence="4 5" id="KW-0067">ATP-binding</keyword>
<dbReference type="SUPFAM" id="SSF56112">
    <property type="entry name" value="Protein kinase-like (PK-like)"/>
    <property type="match status" value="1"/>
</dbReference>
<proteinExistence type="predicted"/>
<dbReference type="InterPro" id="IPR017441">
    <property type="entry name" value="Protein_kinase_ATP_BS"/>
</dbReference>
<reference evidence="8 9" key="1">
    <citation type="submission" date="2024-09" db="EMBL/GenBank/DDBJ databases">
        <title>Draft genome sequence of multifaceted antimicrobials producing Streptomyces sp. strain FH1.</title>
        <authorList>
            <person name="Hassan F."/>
            <person name="Ali H."/>
            <person name="Hassan N."/>
            <person name="Nawaz A."/>
        </authorList>
    </citation>
    <scope>NUCLEOTIDE SEQUENCE [LARGE SCALE GENOMIC DNA]</scope>
    <source>
        <strain evidence="8 9">FH1</strain>
    </source>
</reference>
<sequence>MGPYRILGRLGSGGMGQVFLGRAPHGRMAAVKLVHAELAADAEFRRRFRREVSAAERVSGTWTAPVLAGDTSSAVPWVATGYIPGISLHETVVGAHGVLPERSLWTLAAGLAGALRDIHGAGLVHRDLKPSNVLIALEGPKVIDFGIARAVDASVATRTGSMIGSPGHMPPEQIRGEDVTGAVDVFALGTVLAFAATGTAPFAAGEPAVHTVLYRVLHEEPDLGAPDGPLAGPLRELVLRCLGKEPAGRPAVAEIAEVAARHAPGAAGRDAEPWLPAALTARLGQLAAGLLELEGPVPTRVDAGAERPGLPSPPAGPPHAAPTVTAASGGPGLVAPLPPAPAPGAGGDTDTPAPPAYAPATAARAGTGPRRFVAAGAVVAAVALIASLTVLLTRDSGGDEDPSAGPAPGDGPSATGEPPSGGGAPAADGAPESEEEPPEEGGSRAALHALLPPDIRESGRITVRTGTGALPLMSSRWADEETGFYPDLAAALGERLGVEFRFARSDHAQLLNQLAHTLDPAGWIAMGVMPAEATSSFTVSNLDFLPYFEESWVLVRHAGASHEADSFADLCGRTVATWRSDTAEEAVARHSADCAEPVRVVGHTKPEDLALSLHSGAADAVYVHHSAGVRLLTDNPGELVVTDARLDTEPVGFAVSVGAPSLRDALQQALQELIDDGTYGEILETWGMSELAVDSAAVVVPDGR</sequence>
<evidence type="ECO:0000256" key="1">
    <source>
        <dbReference type="ARBA" id="ARBA00022679"/>
    </source>
</evidence>
<feature type="region of interest" description="Disordered" evidence="6">
    <location>
        <begin position="299"/>
        <end position="366"/>
    </location>
</feature>
<dbReference type="PANTHER" id="PTHR43289:SF34">
    <property type="entry name" value="SERINE_THREONINE-PROTEIN KINASE YBDM-RELATED"/>
    <property type="match status" value="1"/>
</dbReference>
<evidence type="ECO:0000313" key="8">
    <source>
        <dbReference type="EMBL" id="MFB4197342.1"/>
    </source>
</evidence>
<dbReference type="SUPFAM" id="SSF53850">
    <property type="entry name" value="Periplasmic binding protein-like II"/>
    <property type="match status" value="1"/>
</dbReference>
<comment type="caution">
    <text evidence="8">The sequence shown here is derived from an EMBL/GenBank/DDBJ whole genome shotgun (WGS) entry which is preliminary data.</text>
</comment>
<evidence type="ECO:0000256" key="4">
    <source>
        <dbReference type="ARBA" id="ARBA00022840"/>
    </source>
</evidence>
<feature type="binding site" evidence="5">
    <location>
        <position position="32"/>
    </location>
    <ligand>
        <name>ATP</name>
        <dbReference type="ChEBI" id="CHEBI:30616"/>
    </ligand>
</feature>
<keyword evidence="3 8" id="KW-0418">Kinase</keyword>
<accession>A0ABV4ZTA6</accession>